<keyword evidence="1" id="KW-0472">Membrane</keyword>
<feature type="transmembrane region" description="Helical" evidence="1">
    <location>
        <begin position="1360"/>
        <end position="1378"/>
    </location>
</feature>
<name>A0A6A4YBR1_9STRA</name>
<gene>
    <name evidence="2" type="ORF">As57867_015637</name>
</gene>
<accession>A0A6A4YBR1</accession>
<reference evidence="2" key="1">
    <citation type="submission" date="2019-06" db="EMBL/GenBank/DDBJ databases">
        <title>Genomics analysis of Aphanomyces spp. identifies a new class of oomycete effector associated with host adaptation.</title>
        <authorList>
            <person name="Gaulin E."/>
        </authorList>
    </citation>
    <scope>NUCLEOTIDE SEQUENCE</scope>
    <source>
        <strain evidence="2">CBS 578.67</strain>
    </source>
</reference>
<protein>
    <submittedName>
        <fullName evidence="2">Uncharacterized protein</fullName>
    </submittedName>
</protein>
<keyword evidence="1" id="KW-1133">Transmembrane helix</keyword>
<keyword evidence="1" id="KW-0812">Transmembrane</keyword>
<feature type="transmembrane region" description="Helical" evidence="1">
    <location>
        <begin position="541"/>
        <end position="560"/>
    </location>
</feature>
<dbReference type="EMBL" id="VJMH01005714">
    <property type="protein sequence ID" value="KAF0693334.1"/>
    <property type="molecule type" value="Genomic_DNA"/>
</dbReference>
<evidence type="ECO:0000256" key="1">
    <source>
        <dbReference type="SAM" id="Phobius"/>
    </source>
</evidence>
<comment type="caution">
    <text evidence="2">The sequence shown here is derived from an EMBL/GenBank/DDBJ whole genome shotgun (WGS) entry which is preliminary data.</text>
</comment>
<proteinExistence type="predicted"/>
<feature type="transmembrane region" description="Helical" evidence="1">
    <location>
        <begin position="776"/>
        <end position="795"/>
    </location>
</feature>
<evidence type="ECO:0000313" key="2">
    <source>
        <dbReference type="EMBL" id="KAF0693334.1"/>
    </source>
</evidence>
<feature type="non-terminal residue" evidence="2">
    <location>
        <position position="1"/>
    </location>
</feature>
<feature type="transmembrane region" description="Helical" evidence="1">
    <location>
        <begin position="1528"/>
        <end position="1552"/>
    </location>
</feature>
<feature type="transmembrane region" description="Helical" evidence="1">
    <location>
        <begin position="608"/>
        <end position="627"/>
    </location>
</feature>
<organism evidence="2">
    <name type="scientific">Aphanomyces stellatus</name>
    <dbReference type="NCBI Taxonomy" id="120398"/>
    <lineage>
        <taxon>Eukaryota</taxon>
        <taxon>Sar</taxon>
        <taxon>Stramenopiles</taxon>
        <taxon>Oomycota</taxon>
        <taxon>Saprolegniomycetes</taxon>
        <taxon>Saprolegniales</taxon>
        <taxon>Verrucalvaceae</taxon>
        <taxon>Aphanomyces</taxon>
    </lineage>
</organism>
<feature type="transmembrane region" description="Helical" evidence="1">
    <location>
        <begin position="490"/>
        <end position="520"/>
    </location>
</feature>
<feature type="transmembrane region" description="Helical" evidence="1">
    <location>
        <begin position="663"/>
        <end position="687"/>
    </location>
</feature>
<sequence length="1639" mass="183868">KSYASPTTTIEWSASYGRQLLLEPISLVDAITAIRFNSFDMNQNPCPAYCWLDLNRTFEMAHTAKRQSRCTNVELHNGAVYMELVIRNSPYGCLTTSTWASAIEATILAPLRQLPKGQDWLVANDQRTIFTISDEVVYWFNHGIQYWLNNMQNLYHDGIDDSIHIQNALGYTQSIGTKKVSLSLRGVGSWSTLLANIGVFNDLDSCQYLGCSLIRQANNSVDALGLSWVDDILVPGVSPGITLVQQVIGPFTAIDIKWVVKPPSLLRFVQQWQAQLYPTLISDSQFPTSVTIDPVPLNWTQDGTQFYGGNPMCPFGTPQPYVQPSFGYYDDCVSQVPHTIFLSGFSMLFAAQWTPATLLEVLPGVCRLCQTSVHDCTIALQETERFNSATTKLASHSTQVQDTVALNISFMQMATRSGRDFVLTQPLIDTTYSDPWTFFGWVMIYEWLTGQREVYRFDGDEGSITLMSQTHAAFAVAANPLELPQHACTYIWYISVYTTFVLCGVGMLVLLYTIAVGYNIDGLNIFQFNRVVGSVWIGRPILFLRGMAALVILSTASISFDAQNNGISSLVVISRSVWTSCHIAGEATWLVYVFQDIILPISRGFSQYHYVSSLFVWIVLVMFDQLIPVQATSVAESSCSITYLGLIVECQSALVNIGDSKRLMILTIVCWGFSLAVICIERLYAWWFQRIDNESKRVDRPIFVSAVAESYLASQCELDDVALVMTGILHVLNFKFDIKVWQRTETNAHLTSTAPTSRVLDAIPIPWKQLFYRRTISLLGFVYMIGTLVGSYEFLNLTYDTMANDFWWEGFNSTDHQTFLASWFNTQLQTTNSLTATQLDDPKYSDSLQLYINKTAIINVRPLYAAHIQSESNTLTAVVAGLRNMDGCDLPWISSSYCFVDFNQRWAMAATVNREHKCQLEINNGAIYLESILRNAQWPRLMACWGDALNRAAFNFLRQTSTGADWLAVVQSNSLSPAEEVQYWMSKKVTTYSPQWQNYKLMGVTETFSIQNSFGLNFPVTLKKTTGSFQLSAPSSFRMQWPLANLLWAISSNSSGIGGMSLIVSSPSFGFRNTTVEIVFIQNGTLPSPWTYATYLTRNFLGPFGDVAMRRLYPPQELKLLYQNATQTLNSILSTNLSAQFEVQSMPQLNLMYPRPVGWEAPYKYGGNCMCEITGGFISNVGQYITHGHCSSQSIEILYTYTFQSLAAILFTTPNLTSPNLCNHELQDPAGCRRFISAALPFITNNFQPTALQAILASAHAIKLNVQTGIQLQFLQYLYYPETNDLELIQTDVFDNSNFEFFAWLYLIDWINSYREVVRFEGSSGTTTLISGAILGRRTLANPQEIPTNVAYYTRVALEYMTYVLIGVAGFVCISIATNRGHIEGWNMLAFNRVAGLVWIGRPLMMLRGITAISLLSTATLNLTRPLNGITTQFVHVQSNWLTTLLSSGEMSWFVYVVNDLFSVVTQGRTKRYAMFSSLLVWLLTTIWSFVQPVEHFVTIDRQCTVVVVDFQLECNIGTLAIGRQDRFWGLLILASGCCVVAYAADQALFAANPPPMQSSLLHASATHHFAQTNWIFDGQYHLDYASAVLTGLVAIPFRNGRVVALNIKTWRVVILSGGTTKTSSKHDYSRHSTIRLDK</sequence>